<dbReference type="AlphaFoldDB" id="A0A7W7T9S9"/>
<evidence type="ECO:0000313" key="2">
    <source>
        <dbReference type="Proteomes" id="UP000542674"/>
    </source>
</evidence>
<protein>
    <submittedName>
        <fullName evidence="1">Uncharacterized protein (DUF952 family)</fullName>
    </submittedName>
</protein>
<dbReference type="PANTHER" id="PTHR34129">
    <property type="entry name" value="BLR1139 PROTEIN"/>
    <property type="match status" value="1"/>
</dbReference>
<name>A0A7W7T9S9_9PSEU</name>
<dbReference type="Pfam" id="PF06108">
    <property type="entry name" value="DUF952"/>
    <property type="match status" value="1"/>
</dbReference>
<dbReference type="EMBL" id="JACHJS010000001">
    <property type="protein sequence ID" value="MBB4969193.1"/>
    <property type="molecule type" value="Genomic_DNA"/>
</dbReference>
<reference evidence="1 2" key="1">
    <citation type="submission" date="2020-08" db="EMBL/GenBank/DDBJ databases">
        <title>Sequencing the genomes of 1000 actinobacteria strains.</title>
        <authorList>
            <person name="Klenk H.-P."/>
        </authorList>
    </citation>
    <scope>NUCLEOTIDE SEQUENCE [LARGE SCALE GENOMIC DNA]</scope>
    <source>
        <strain evidence="1 2">DSM 45084</strain>
    </source>
</reference>
<proteinExistence type="predicted"/>
<gene>
    <name evidence="1" type="ORF">F4559_006552</name>
</gene>
<comment type="caution">
    <text evidence="1">The sequence shown here is derived from an EMBL/GenBank/DDBJ whole genome shotgun (WGS) entry which is preliminary data.</text>
</comment>
<keyword evidence="2" id="KW-1185">Reference proteome</keyword>
<accession>A0A7W7T9S9</accession>
<evidence type="ECO:0000313" key="1">
    <source>
        <dbReference type="EMBL" id="MBB4969193.1"/>
    </source>
</evidence>
<dbReference type="InterPro" id="IPR009297">
    <property type="entry name" value="DUF952"/>
</dbReference>
<dbReference type="Proteomes" id="UP000542674">
    <property type="component" value="Unassembled WGS sequence"/>
</dbReference>
<organism evidence="1 2">
    <name type="scientific">Saccharothrix violaceirubra</name>
    <dbReference type="NCBI Taxonomy" id="413306"/>
    <lineage>
        <taxon>Bacteria</taxon>
        <taxon>Bacillati</taxon>
        <taxon>Actinomycetota</taxon>
        <taxon>Actinomycetes</taxon>
        <taxon>Pseudonocardiales</taxon>
        <taxon>Pseudonocardiaceae</taxon>
        <taxon>Saccharothrix</taxon>
    </lineage>
</organism>
<sequence>MDNSKAVDNVILRISSRAEWASARDAGAVPIDPDGFLHCSDPGTVHLPANRMFPGRTDLVLLVIDPGGLPVLWEPGDGDEDGPWFPHVYGPVPADAVVAVLEFPPDADGRFRPLPVL</sequence>
<dbReference type="Gene3D" id="3.20.170.20">
    <property type="entry name" value="Protein of unknown function DUF952"/>
    <property type="match status" value="1"/>
</dbReference>
<dbReference type="PANTHER" id="PTHR34129:SF1">
    <property type="entry name" value="DUF952 DOMAIN-CONTAINING PROTEIN"/>
    <property type="match status" value="1"/>
</dbReference>
<dbReference type="SUPFAM" id="SSF56399">
    <property type="entry name" value="ADP-ribosylation"/>
    <property type="match status" value="1"/>
</dbReference>